<dbReference type="AlphaFoldDB" id="A0A6A3A420"/>
<dbReference type="PROSITE" id="PS50222">
    <property type="entry name" value="EF_HAND_2"/>
    <property type="match status" value="1"/>
</dbReference>
<dbReference type="GO" id="GO:0003824">
    <property type="term" value="F:catalytic activity"/>
    <property type="evidence" value="ECO:0007669"/>
    <property type="project" value="InterPro"/>
</dbReference>
<comment type="caution">
    <text evidence="3">The sequence shown here is derived from an EMBL/GenBank/DDBJ whole genome shotgun (WGS) entry which is preliminary data.</text>
</comment>
<evidence type="ECO:0000259" key="2">
    <source>
        <dbReference type="PROSITE" id="PS50222"/>
    </source>
</evidence>
<dbReference type="InterPro" id="IPR002048">
    <property type="entry name" value="EF_hand_dom"/>
</dbReference>
<dbReference type="Pfam" id="PF03372">
    <property type="entry name" value="Exo_endo_phos"/>
    <property type="match status" value="1"/>
</dbReference>
<name>A0A6A3A420_HIBSY</name>
<sequence>MVSAGFYNDPEFANVDSTENEFVPYRGRIMRTKSGKISSPVDREPCVSCTTFNILAPSYKRLDQHVISSSSSSPFVRFANLILSRVIMQQNPNIRESDFRAFWLGRNERILDWLLYESSSIICLQEFWVGNEELVHMFEDRLGAAGYETFKLARTNNRGDVNKNICVEQETIIVNTYLLFPHVSSLSVVRLHQVYQILFYLETYQKENKLTHMPVILCGKRGHVYKFLRSQGFVSSYDIAYEYTNSGYADKVNLTGLSYGLSFQDTKDLWVQADFDGNGVLDYEEFKRIWNCTWSEDLDDDCSSDDSNEGNEEEAIGFAVKNAALFPREVEKGIWPENYSLSDHARLTALFSPFLIASAIDDYLRSCPSFRSHKTYRGRARQSGVKETRLRVCSLNIGTLNSRLLELTDVLSNRKIDFACIQETRWKGARARECNGYKLWYSGIDNARNGVGILVSSRLKENIVEVCRYRDRIMMIKLDDVLRSIPEDQRFFIGGDFNGHIGNATNRYDSVHGGFGFGSWNEKGRMLLEFATAHDMVVTNSFFNKRDVNLITFHSGGHCTQIDYIQVRNRDRWACIDCKVFPEEVCASQHILLVLVFHVRHGRSTNRRAKLGKPRILWKNLHGATTDDFRNKGRSRSIKNRGGGTTKSKLRYSTVDGSTDHHTTTNDCPTREEGVKWLTNIFNIILDTAKMPEEWRESTVIPICKNKGDPQRCGNYRGIKILSHTMKLWERVIEARLRQVTKVSENQFGFMPYMSTTEAIHLLRRLMEKYREKIEIFTWRSFTLRRCMIVFPAIRSGRPWKRDGSQLLISGRFVICTIDLLHTSGLQLATPRHSRWKSDSTRGRLLALTSLP</sequence>
<dbReference type="SUPFAM" id="SSF56219">
    <property type="entry name" value="DNase I-like"/>
    <property type="match status" value="2"/>
</dbReference>
<dbReference type="PANTHER" id="PTHR23227:SF67">
    <property type="entry name" value="CRANIOFACIAL DEVELOPMENT PROTEIN 2-LIKE"/>
    <property type="match status" value="1"/>
</dbReference>
<dbReference type="InterPro" id="IPR036691">
    <property type="entry name" value="Endo/exonu/phosph_ase_sf"/>
</dbReference>
<evidence type="ECO:0000256" key="1">
    <source>
        <dbReference type="ARBA" id="ARBA00022837"/>
    </source>
</evidence>
<gene>
    <name evidence="3" type="ORF">F3Y22_tig00110607pilonHSYRG00237</name>
</gene>
<proteinExistence type="predicted"/>
<dbReference type="PANTHER" id="PTHR23227">
    <property type="entry name" value="BUCENTAUR RELATED"/>
    <property type="match status" value="1"/>
</dbReference>
<reference evidence="3" key="1">
    <citation type="submission" date="2019-09" db="EMBL/GenBank/DDBJ databases">
        <title>Draft genome information of white flower Hibiscus syriacus.</title>
        <authorList>
            <person name="Kim Y.-M."/>
        </authorList>
    </citation>
    <scope>NUCLEOTIDE SEQUENCE [LARGE SCALE GENOMIC DNA]</scope>
    <source>
        <strain evidence="3">YM2019G1</strain>
    </source>
</reference>
<dbReference type="EMBL" id="VEPZ02001048">
    <property type="protein sequence ID" value="KAE8697992.1"/>
    <property type="molecule type" value="Genomic_DNA"/>
</dbReference>
<dbReference type="SUPFAM" id="SSF47473">
    <property type="entry name" value="EF-hand"/>
    <property type="match status" value="1"/>
</dbReference>
<dbReference type="GO" id="GO:0005509">
    <property type="term" value="F:calcium ion binding"/>
    <property type="evidence" value="ECO:0007669"/>
    <property type="project" value="InterPro"/>
</dbReference>
<dbReference type="InterPro" id="IPR027124">
    <property type="entry name" value="Swc5/CFDP1/2"/>
</dbReference>
<dbReference type="Gene3D" id="3.60.10.10">
    <property type="entry name" value="Endonuclease/exonuclease/phosphatase"/>
    <property type="match status" value="2"/>
</dbReference>
<dbReference type="PROSITE" id="PS00018">
    <property type="entry name" value="EF_HAND_1"/>
    <property type="match status" value="1"/>
</dbReference>
<evidence type="ECO:0000313" key="4">
    <source>
        <dbReference type="Proteomes" id="UP000436088"/>
    </source>
</evidence>
<dbReference type="InterPro" id="IPR011992">
    <property type="entry name" value="EF-hand-dom_pair"/>
</dbReference>
<dbReference type="InterPro" id="IPR018247">
    <property type="entry name" value="EF_Hand_1_Ca_BS"/>
</dbReference>
<organism evidence="3 4">
    <name type="scientific">Hibiscus syriacus</name>
    <name type="common">Rose of Sharon</name>
    <dbReference type="NCBI Taxonomy" id="106335"/>
    <lineage>
        <taxon>Eukaryota</taxon>
        <taxon>Viridiplantae</taxon>
        <taxon>Streptophyta</taxon>
        <taxon>Embryophyta</taxon>
        <taxon>Tracheophyta</taxon>
        <taxon>Spermatophyta</taxon>
        <taxon>Magnoliopsida</taxon>
        <taxon>eudicotyledons</taxon>
        <taxon>Gunneridae</taxon>
        <taxon>Pentapetalae</taxon>
        <taxon>rosids</taxon>
        <taxon>malvids</taxon>
        <taxon>Malvales</taxon>
        <taxon>Malvaceae</taxon>
        <taxon>Malvoideae</taxon>
        <taxon>Hibiscus</taxon>
    </lineage>
</organism>
<feature type="domain" description="EF-hand" evidence="2">
    <location>
        <begin position="261"/>
        <end position="296"/>
    </location>
</feature>
<protein>
    <recommendedName>
        <fullName evidence="2">EF-hand domain-containing protein</fullName>
    </recommendedName>
</protein>
<evidence type="ECO:0000313" key="3">
    <source>
        <dbReference type="EMBL" id="KAE8697992.1"/>
    </source>
</evidence>
<keyword evidence="4" id="KW-1185">Reference proteome</keyword>
<dbReference type="Proteomes" id="UP000436088">
    <property type="component" value="Unassembled WGS sequence"/>
</dbReference>
<keyword evidence="1" id="KW-0106">Calcium</keyword>
<accession>A0A6A3A420</accession>
<dbReference type="InterPro" id="IPR005135">
    <property type="entry name" value="Endo/exonuclease/phosphatase"/>
</dbReference>